<dbReference type="GO" id="GO:0015074">
    <property type="term" value="P:DNA integration"/>
    <property type="evidence" value="ECO:0007669"/>
    <property type="project" value="InterPro"/>
</dbReference>
<dbReference type="InterPro" id="IPR010998">
    <property type="entry name" value="Integrase_recombinase_N"/>
</dbReference>
<feature type="domain" description="Tyr recombinase" evidence="4">
    <location>
        <begin position="212"/>
        <end position="381"/>
    </location>
</feature>
<dbReference type="InterPro" id="IPR002104">
    <property type="entry name" value="Integrase_catalytic"/>
</dbReference>
<dbReference type="InterPro" id="IPR025269">
    <property type="entry name" value="SAM-like_dom"/>
</dbReference>
<gene>
    <name evidence="5" type="ORF">LD004_21840</name>
</gene>
<dbReference type="Pfam" id="PF00589">
    <property type="entry name" value="Phage_integrase"/>
    <property type="match status" value="1"/>
</dbReference>
<dbReference type="PANTHER" id="PTHR30349:SF64">
    <property type="entry name" value="PROPHAGE INTEGRASE INTD-RELATED"/>
    <property type="match status" value="1"/>
</dbReference>
<accession>A0AAW4T294</accession>
<dbReference type="SUPFAM" id="SSF56349">
    <property type="entry name" value="DNA breaking-rejoining enzymes"/>
    <property type="match status" value="1"/>
</dbReference>
<keyword evidence="3" id="KW-0233">DNA recombination</keyword>
<sequence length="389" mass="45441">MAEKKSATQKEPVRLREKKLANGNVSLYLDIYKSGKRAKEYLKLYLIEETNAAAREQNRRTLATAQAIKAKRMIELQTREYEFTKEYKTDTFFLDYYRKMCEKRHQNPESQGNWGNWRSCLKYLEIYCDEMTTFKEITPEWILGFKEYLNTVEKDTHKKTNKVGSELFQPLSQNSKVSYFNKLRACINQAFEDHIIPTNPLRGIEGFKQVEVKRDYLTIDEIKMLAATPCKYPYLKNSFLFSCLTGLRKSDIEKLTWGEVTKFGDFTRIVFKQKKTGGQEYLDITPQAEEYLGVRGENHELVFAGFKYGAWTLLELRRWVLEAGITKDITFHCARHTFAVLMLDLGTDIYTVSKLLGHRNLSTTQIYAKVVDKKKQDAVSMIPNIKMED</sequence>
<proteinExistence type="inferred from homology"/>
<name>A0AAW4T294_9BACE</name>
<evidence type="ECO:0000313" key="5">
    <source>
        <dbReference type="EMBL" id="MCA4706249.1"/>
    </source>
</evidence>
<evidence type="ECO:0000256" key="3">
    <source>
        <dbReference type="ARBA" id="ARBA00023172"/>
    </source>
</evidence>
<dbReference type="AlphaFoldDB" id="A0AAW4T294"/>
<evidence type="ECO:0000256" key="2">
    <source>
        <dbReference type="ARBA" id="ARBA00023125"/>
    </source>
</evidence>
<dbReference type="InterPro" id="IPR035386">
    <property type="entry name" value="Arm-DNA-bind_5"/>
</dbReference>
<dbReference type="InterPro" id="IPR013762">
    <property type="entry name" value="Integrase-like_cat_sf"/>
</dbReference>
<evidence type="ECO:0000259" key="4">
    <source>
        <dbReference type="PROSITE" id="PS51898"/>
    </source>
</evidence>
<dbReference type="Gene3D" id="1.10.150.130">
    <property type="match status" value="1"/>
</dbReference>
<dbReference type="GO" id="GO:0003677">
    <property type="term" value="F:DNA binding"/>
    <property type="evidence" value="ECO:0007669"/>
    <property type="project" value="UniProtKB-KW"/>
</dbReference>
<organism evidence="5 6">
    <name type="scientific">Bacteroides xylanisolvens</name>
    <dbReference type="NCBI Taxonomy" id="371601"/>
    <lineage>
        <taxon>Bacteria</taxon>
        <taxon>Pseudomonadati</taxon>
        <taxon>Bacteroidota</taxon>
        <taxon>Bacteroidia</taxon>
        <taxon>Bacteroidales</taxon>
        <taxon>Bacteroidaceae</taxon>
        <taxon>Bacteroides</taxon>
    </lineage>
</organism>
<dbReference type="CDD" id="cd01185">
    <property type="entry name" value="INTN1_C_like"/>
    <property type="match status" value="1"/>
</dbReference>
<dbReference type="Pfam" id="PF13102">
    <property type="entry name" value="Phage_int_SAM_5"/>
    <property type="match status" value="1"/>
</dbReference>
<reference evidence="5" key="1">
    <citation type="submission" date="2023-08" db="EMBL/GenBank/DDBJ databases">
        <title>Mucin Metabolism Genes Underlie the Key Renovations of Bacteroides xylanisolvens Genomes in Captive Great Apes.</title>
        <authorList>
            <person name="Nishida A.H."/>
        </authorList>
    </citation>
    <scope>NUCLEOTIDE SEQUENCE</scope>
    <source>
        <strain evidence="5">P13.H9</strain>
    </source>
</reference>
<dbReference type="PROSITE" id="PS51898">
    <property type="entry name" value="TYR_RECOMBINASE"/>
    <property type="match status" value="1"/>
</dbReference>
<keyword evidence="2" id="KW-0238">DNA-binding</keyword>
<dbReference type="Pfam" id="PF17293">
    <property type="entry name" value="Arm-DNA-bind_5"/>
    <property type="match status" value="1"/>
</dbReference>
<dbReference type="PANTHER" id="PTHR30349">
    <property type="entry name" value="PHAGE INTEGRASE-RELATED"/>
    <property type="match status" value="1"/>
</dbReference>
<comment type="caution">
    <text evidence="5">The sequence shown here is derived from an EMBL/GenBank/DDBJ whole genome shotgun (WGS) entry which is preliminary data.</text>
</comment>
<protein>
    <submittedName>
        <fullName evidence="5">Site-specific integrase</fullName>
    </submittedName>
</protein>
<dbReference type="InterPro" id="IPR011010">
    <property type="entry name" value="DNA_brk_join_enz"/>
</dbReference>
<evidence type="ECO:0000256" key="1">
    <source>
        <dbReference type="ARBA" id="ARBA00008857"/>
    </source>
</evidence>
<comment type="similarity">
    <text evidence="1">Belongs to the 'phage' integrase family.</text>
</comment>
<dbReference type="RefSeq" id="WP_225451240.1">
    <property type="nucleotide sequence ID" value="NZ_JAIWXB010000038.1"/>
</dbReference>
<dbReference type="Proteomes" id="UP001198461">
    <property type="component" value="Unassembled WGS sequence"/>
</dbReference>
<dbReference type="Gene3D" id="1.10.443.10">
    <property type="entry name" value="Intergrase catalytic core"/>
    <property type="match status" value="1"/>
</dbReference>
<dbReference type="InterPro" id="IPR050090">
    <property type="entry name" value="Tyrosine_recombinase_XerCD"/>
</dbReference>
<evidence type="ECO:0000313" key="6">
    <source>
        <dbReference type="Proteomes" id="UP001198461"/>
    </source>
</evidence>
<dbReference type="EMBL" id="JAIWYE010000037">
    <property type="protein sequence ID" value="MCA4706249.1"/>
    <property type="molecule type" value="Genomic_DNA"/>
</dbReference>
<dbReference type="GO" id="GO:0006310">
    <property type="term" value="P:DNA recombination"/>
    <property type="evidence" value="ECO:0007669"/>
    <property type="project" value="UniProtKB-KW"/>
</dbReference>